<sequence>MSALREWVGENFTGHGSKPMTITPNASDGGLLYRWGSFRPQELAQFGKLLEKPVILKAGW</sequence>
<evidence type="ECO:0000313" key="1">
    <source>
        <dbReference type="EMBL" id="MBA0763399.1"/>
    </source>
</evidence>
<proteinExistence type="predicted"/>
<feature type="non-terminal residue" evidence="1">
    <location>
        <position position="60"/>
    </location>
</feature>
<dbReference type="Proteomes" id="UP000593568">
    <property type="component" value="Unassembled WGS sequence"/>
</dbReference>
<gene>
    <name evidence="1" type="ORF">Gotri_012843</name>
</gene>
<name>A0A7J9DRQ3_9ROSI</name>
<protein>
    <submittedName>
        <fullName evidence="1">Uncharacterized protein</fullName>
    </submittedName>
</protein>
<keyword evidence="2" id="KW-1185">Reference proteome</keyword>
<dbReference type="EMBL" id="JABEZW010000004">
    <property type="protein sequence ID" value="MBA0763399.1"/>
    <property type="molecule type" value="Genomic_DNA"/>
</dbReference>
<organism evidence="1 2">
    <name type="scientific">Gossypium trilobum</name>
    <dbReference type="NCBI Taxonomy" id="34281"/>
    <lineage>
        <taxon>Eukaryota</taxon>
        <taxon>Viridiplantae</taxon>
        <taxon>Streptophyta</taxon>
        <taxon>Embryophyta</taxon>
        <taxon>Tracheophyta</taxon>
        <taxon>Spermatophyta</taxon>
        <taxon>Magnoliopsida</taxon>
        <taxon>eudicotyledons</taxon>
        <taxon>Gunneridae</taxon>
        <taxon>Pentapetalae</taxon>
        <taxon>rosids</taxon>
        <taxon>malvids</taxon>
        <taxon>Malvales</taxon>
        <taxon>Malvaceae</taxon>
        <taxon>Malvoideae</taxon>
        <taxon>Gossypium</taxon>
    </lineage>
</organism>
<dbReference type="AlphaFoldDB" id="A0A7J9DRQ3"/>
<comment type="caution">
    <text evidence="1">The sequence shown here is derived from an EMBL/GenBank/DDBJ whole genome shotgun (WGS) entry which is preliminary data.</text>
</comment>
<evidence type="ECO:0000313" key="2">
    <source>
        <dbReference type="Proteomes" id="UP000593568"/>
    </source>
</evidence>
<accession>A0A7J9DRQ3</accession>
<reference evidence="1 2" key="1">
    <citation type="journal article" date="2019" name="Genome Biol. Evol.">
        <title>Insights into the evolution of the New World diploid cottons (Gossypium, subgenus Houzingenia) based on genome sequencing.</title>
        <authorList>
            <person name="Grover C.E."/>
            <person name="Arick M.A. 2nd"/>
            <person name="Thrash A."/>
            <person name="Conover J.L."/>
            <person name="Sanders W.S."/>
            <person name="Peterson D.G."/>
            <person name="Frelichowski J.E."/>
            <person name="Scheffler J.A."/>
            <person name="Scheffler B.E."/>
            <person name="Wendel J.F."/>
        </authorList>
    </citation>
    <scope>NUCLEOTIDE SEQUENCE [LARGE SCALE GENOMIC DNA]</scope>
    <source>
        <strain evidence="1">8</strain>
        <tissue evidence="1">Leaf</tissue>
    </source>
</reference>